<dbReference type="Ensembl" id="ENSMAMT00000057582.1">
    <property type="protein sequence ID" value="ENSMAMP00000057005.1"/>
    <property type="gene ID" value="ENSMAMG00000028430.1"/>
</dbReference>
<protein>
    <recommendedName>
        <fullName evidence="1">Pyrin domain-containing protein</fullName>
    </recommendedName>
</protein>
<name>A0A7N8XZ87_9TELE</name>
<dbReference type="SMART" id="SM01289">
    <property type="entry name" value="PYRIN"/>
    <property type="match status" value="1"/>
</dbReference>
<keyword evidence="3" id="KW-1185">Reference proteome</keyword>
<dbReference type="InParanoid" id="A0A7N8XZ87"/>
<dbReference type="Gene3D" id="1.10.533.10">
    <property type="entry name" value="Death Domain, Fas"/>
    <property type="match status" value="1"/>
</dbReference>
<organism evidence="2 3">
    <name type="scientific">Mastacembelus armatus</name>
    <name type="common">zig-zag eel</name>
    <dbReference type="NCBI Taxonomy" id="205130"/>
    <lineage>
        <taxon>Eukaryota</taxon>
        <taxon>Metazoa</taxon>
        <taxon>Chordata</taxon>
        <taxon>Craniata</taxon>
        <taxon>Vertebrata</taxon>
        <taxon>Euteleostomi</taxon>
        <taxon>Actinopterygii</taxon>
        <taxon>Neopterygii</taxon>
        <taxon>Teleostei</taxon>
        <taxon>Neoteleostei</taxon>
        <taxon>Acanthomorphata</taxon>
        <taxon>Anabantaria</taxon>
        <taxon>Synbranchiformes</taxon>
        <taxon>Mastacembelidae</taxon>
        <taxon>Mastacembelus</taxon>
    </lineage>
</organism>
<reference evidence="2" key="2">
    <citation type="submission" date="2025-09" db="UniProtKB">
        <authorList>
            <consortium name="Ensembl"/>
        </authorList>
    </citation>
    <scope>IDENTIFICATION</scope>
</reference>
<evidence type="ECO:0000313" key="3">
    <source>
        <dbReference type="Proteomes" id="UP000261640"/>
    </source>
</evidence>
<evidence type="ECO:0000313" key="2">
    <source>
        <dbReference type="Ensembl" id="ENSMAMP00000057005.1"/>
    </source>
</evidence>
<accession>A0A7N8XZ87</accession>
<dbReference type="GeneTree" id="ENSGT00940000177712"/>
<dbReference type="Proteomes" id="UP000261640">
    <property type="component" value="Unplaced"/>
</dbReference>
<proteinExistence type="predicted"/>
<dbReference type="InterPro" id="IPR011029">
    <property type="entry name" value="DEATH-like_dom_sf"/>
</dbReference>
<dbReference type="PROSITE" id="PS50824">
    <property type="entry name" value="DAPIN"/>
    <property type="match status" value="1"/>
</dbReference>
<reference evidence="2" key="1">
    <citation type="submission" date="2025-08" db="UniProtKB">
        <authorList>
            <consortium name="Ensembl"/>
        </authorList>
    </citation>
    <scope>IDENTIFICATION</scope>
</reference>
<sequence>MGNMLKDLLVQELSELTKVELWRVHWCLSQDLLQNFPPHFLSLWSDPIPVSRLESADRTRTVDLMVQQYHAEGAKAVTEEILRRMNKNQLADRLMRNS</sequence>
<dbReference type="SUPFAM" id="SSF47986">
    <property type="entry name" value="DEATH domain"/>
    <property type="match status" value="1"/>
</dbReference>
<dbReference type="InterPro" id="IPR004020">
    <property type="entry name" value="DAPIN"/>
</dbReference>
<dbReference type="Pfam" id="PF02758">
    <property type="entry name" value="PYRIN"/>
    <property type="match status" value="1"/>
</dbReference>
<feature type="domain" description="Pyrin" evidence="1">
    <location>
        <begin position="1"/>
        <end position="98"/>
    </location>
</feature>
<evidence type="ECO:0000259" key="1">
    <source>
        <dbReference type="PROSITE" id="PS50824"/>
    </source>
</evidence>
<dbReference type="AlphaFoldDB" id="A0A7N8XZ87"/>